<gene>
    <name evidence="9" type="ORF">SASPL_153572</name>
</gene>
<dbReference type="GO" id="GO:0016020">
    <property type="term" value="C:membrane"/>
    <property type="evidence" value="ECO:0007669"/>
    <property type="project" value="UniProtKB-SubCell"/>
</dbReference>
<dbReference type="InterPro" id="IPR036396">
    <property type="entry name" value="Cyt_P450_sf"/>
</dbReference>
<keyword evidence="7" id="KW-0408">Iron</keyword>
<dbReference type="SUPFAM" id="SSF48264">
    <property type="entry name" value="Cytochrome P450"/>
    <property type="match status" value="1"/>
</dbReference>
<name>A0A8X8VYJ2_SALSN</name>
<feature type="region of interest" description="Disordered" evidence="8">
    <location>
        <begin position="33"/>
        <end position="55"/>
    </location>
</feature>
<comment type="caution">
    <text evidence="9">The sequence shown here is derived from an EMBL/GenBank/DDBJ whole genome shotgun (WGS) entry which is preliminary data.</text>
</comment>
<dbReference type="GO" id="GO:0016114">
    <property type="term" value="P:terpenoid biosynthetic process"/>
    <property type="evidence" value="ECO:0007669"/>
    <property type="project" value="UniProtKB-ARBA"/>
</dbReference>
<dbReference type="InterPro" id="IPR002401">
    <property type="entry name" value="Cyt_P450_E_grp-I"/>
</dbReference>
<keyword evidence="10" id="KW-1185">Reference proteome</keyword>
<evidence type="ECO:0000256" key="4">
    <source>
        <dbReference type="ARBA" id="ARBA00022617"/>
    </source>
</evidence>
<dbReference type="GO" id="GO:0016712">
    <property type="term" value="F:oxidoreductase activity, acting on paired donors, with incorporation or reduction of molecular oxygen, reduced flavin or flavoprotein as one donor, and incorporation of one atom of oxygen"/>
    <property type="evidence" value="ECO:0007669"/>
    <property type="project" value="UniProtKB-ARBA"/>
</dbReference>
<comment type="subcellular location">
    <subcellularLocation>
        <location evidence="2">Membrane</location>
        <topology evidence="2">Single-pass membrane protein</topology>
    </subcellularLocation>
</comment>
<accession>A0A8X8VYJ2</accession>
<dbReference type="Proteomes" id="UP000298416">
    <property type="component" value="Unassembled WGS sequence"/>
</dbReference>
<evidence type="ECO:0000256" key="1">
    <source>
        <dbReference type="ARBA" id="ARBA00001971"/>
    </source>
</evidence>
<keyword evidence="6" id="KW-0560">Oxidoreductase</keyword>
<comment type="cofactor">
    <cofactor evidence="1">
        <name>heme</name>
        <dbReference type="ChEBI" id="CHEBI:30413"/>
    </cofactor>
</comment>
<dbReference type="Pfam" id="PF00067">
    <property type="entry name" value="p450"/>
    <property type="match status" value="1"/>
</dbReference>
<evidence type="ECO:0000256" key="2">
    <source>
        <dbReference type="ARBA" id="ARBA00004167"/>
    </source>
</evidence>
<dbReference type="GO" id="GO:0020037">
    <property type="term" value="F:heme binding"/>
    <property type="evidence" value="ECO:0007669"/>
    <property type="project" value="InterPro"/>
</dbReference>
<evidence type="ECO:0000256" key="3">
    <source>
        <dbReference type="ARBA" id="ARBA00010617"/>
    </source>
</evidence>
<evidence type="ECO:0000256" key="8">
    <source>
        <dbReference type="SAM" id="MobiDB-lite"/>
    </source>
</evidence>
<sequence>MFEKTRQPILLPQKKLHPFIRLKKEATTVTTKASGNRKFLPRRKPTPPLLPGKNPSFHSLSKRYGEVMLLQFGSKPVVVASSARAAREIMKNQDLIFASRPKFSIADRLLYGGRDVAFSAYGDHWRQVMRISISSP</sequence>
<evidence type="ECO:0000313" key="10">
    <source>
        <dbReference type="Proteomes" id="UP000298416"/>
    </source>
</evidence>
<organism evidence="9">
    <name type="scientific">Salvia splendens</name>
    <name type="common">Scarlet sage</name>
    <dbReference type="NCBI Taxonomy" id="180675"/>
    <lineage>
        <taxon>Eukaryota</taxon>
        <taxon>Viridiplantae</taxon>
        <taxon>Streptophyta</taxon>
        <taxon>Embryophyta</taxon>
        <taxon>Tracheophyta</taxon>
        <taxon>Spermatophyta</taxon>
        <taxon>Magnoliopsida</taxon>
        <taxon>eudicotyledons</taxon>
        <taxon>Gunneridae</taxon>
        <taxon>Pentapetalae</taxon>
        <taxon>asterids</taxon>
        <taxon>lamiids</taxon>
        <taxon>Lamiales</taxon>
        <taxon>Lamiaceae</taxon>
        <taxon>Nepetoideae</taxon>
        <taxon>Mentheae</taxon>
        <taxon>Salviinae</taxon>
        <taxon>Salvia</taxon>
        <taxon>Salvia subgen. Calosphace</taxon>
        <taxon>core Calosphace</taxon>
    </lineage>
</organism>
<evidence type="ECO:0000256" key="6">
    <source>
        <dbReference type="ARBA" id="ARBA00023002"/>
    </source>
</evidence>
<keyword evidence="5" id="KW-0479">Metal-binding</keyword>
<dbReference type="EMBL" id="PNBA02000022">
    <property type="protein sequence ID" value="KAG6384754.1"/>
    <property type="molecule type" value="Genomic_DNA"/>
</dbReference>
<reference evidence="9" key="1">
    <citation type="submission" date="2018-01" db="EMBL/GenBank/DDBJ databases">
        <authorList>
            <person name="Mao J.F."/>
        </authorList>
    </citation>
    <scope>NUCLEOTIDE SEQUENCE</scope>
    <source>
        <strain evidence="9">Huo1</strain>
        <tissue evidence="9">Leaf</tissue>
    </source>
</reference>
<dbReference type="AlphaFoldDB" id="A0A8X8VYJ2"/>
<comment type="similarity">
    <text evidence="3">Belongs to the cytochrome P450 family.</text>
</comment>
<evidence type="ECO:0000256" key="5">
    <source>
        <dbReference type="ARBA" id="ARBA00022723"/>
    </source>
</evidence>
<dbReference type="Gene3D" id="1.10.630.10">
    <property type="entry name" value="Cytochrome P450"/>
    <property type="match status" value="1"/>
</dbReference>
<proteinExistence type="inferred from homology"/>
<dbReference type="PANTHER" id="PTHR47955:SF15">
    <property type="entry name" value="CYTOCHROME P450 71A2-LIKE"/>
    <property type="match status" value="1"/>
</dbReference>
<evidence type="ECO:0000256" key="7">
    <source>
        <dbReference type="ARBA" id="ARBA00023004"/>
    </source>
</evidence>
<keyword evidence="4" id="KW-0349">Heme</keyword>
<reference evidence="9" key="2">
    <citation type="submission" date="2020-08" db="EMBL/GenBank/DDBJ databases">
        <title>Plant Genome Project.</title>
        <authorList>
            <person name="Zhang R.-G."/>
        </authorList>
    </citation>
    <scope>NUCLEOTIDE SEQUENCE</scope>
    <source>
        <strain evidence="9">Huo1</strain>
        <tissue evidence="9">Leaf</tissue>
    </source>
</reference>
<evidence type="ECO:0000313" key="9">
    <source>
        <dbReference type="EMBL" id="KAG6384754.1"/>
    </source>
</evidence>
<dbReference type="InterPro" id="IPR001128">
    <property type="entry name" value="Cyt_P450"/>
</dbReference>
<dbReference type="PRINTS" id="PR00463">
    <property type="entry name" value="EP450I"/>
</dbReference>
<dbReference type="PANTHER" id="PTHR47955">
    <property type="entry name" value="CYTOCHROME P450 FAMILY 71 PROTEIN"/>
    <property type="match status" value="1"/>
</dbReference>
<dbReference type="GO" id="GO:0005506">
    <property type="term" value="F:iron ion binding"/>
    <property type="evidence" value="ECO:0007669"/>
    <property type="project" value="InterPro"/>
</dbReference>
<protein>
    <submittedName>
        <fullName evidence="9">Uncharacterized protein</fullName>
    </submittedName>
</protein>